<dbReference type="AlphaFoldDB" id="A0A9P7GA16"/>
<evidence type="ECO:0000256" key="2">
    <source>
        <dbReference type="ARBA" id="ARBA00004496"/>
    </source>
</evidence>
<dbReference type="GO" id="GO:0005634">
    <property type="term" value="C:nucleus"/>
    <property type="evidence" value="ECO:0007669"/>
    <property type="project" value="UniProtKB-SubCell"/>
</dbReference>
<dbReference type="EMBL" id="JABCKV010000037">
    <property type="protein sequence ID" value="KAG5645545.1"/>
    <property type="molecule type" value="Genomic_DNA"/>
</dbReference>
<dbReference type="GO" id="GO:0008380">
    <property type="term" value="P:RNA splicing"/>
    <property type="evidence" value="ECO:0007669"/>
    <property type="project" value="UniProtKB-KW"/>
</dbReference>
<evidence type="ECO:0000256" key="8">
    <source>
        <dbReference type="ARBA" id="ARBA00023306"/>
    </source>
</evidence>
<dbReference type="PANTHER" id="PTHR12786:SF1">
    <property type="entry name" value="SPLICING REGULATOR SDE2"/>
    <property type="match status" value="1"/>
</dbReference>
<dbReference type="GO" id="GO:0006397">
    <property type="term" value="P:mRNA processing"/>
    <property type="evidence" value="ECO:0007669"/>
    <property type="project" value="UniProtKB-KW"/>
</dbReference>
<evidence type="ECO:0000313" key="11">
    <source>
        <dbReference type="EMBL" id="KAG5645545.1"/>
    </source>
</evidence>
<evidence type="ECO:0000256" key="4">
    <source>
        <dbReference type="ARBA" id="ARBA00022490"/>
    </source>
</evidence>
<evidence type="ECO:0000256" key="6">
    <source>
        <dbReference type="ARBA" id="ARBA00023187"/>
    </source>
</evidence>
<evidence type="ECO:0000313" key="12">
    <source>
        <dbReference type="Proteomes" id="UP000775547"/>
    </source>
</evidence>
<feature type="region of interest" description="Disordered" evidence="9">
    <location>
        <begin position="118"/>
        <end position="142"/>
    </location>
</feature>
<dbReference type="Pfam" id="PF22782">
    <property type="entry name" value="SDE2"/>
    <property type="match status" value="1"/>
</dbReference>
<feature type="region of interest" description="Disordered" evidence="9">
    <location>
        <begin position="183"/>
        <end position="218"/>
    </location>
</feature>
<comment type="similarity">
    <text evidence="3">Belongs to the SDE2 family.</text>
</comment>
<reference evidence="11" key="1">
    <citation type="submission" date="2020-07" db="EMBL/GenBank/DDBJ databases">
        <authorList>
            <person name="Nieuwenhuis M."/>
            <person name="Van De Peppel L.J.J."/>
        </authorList>
    </citation>
    <scope>NUCLEOTIDE SEQUENCE</scope>
    <source>
        <strain evidence="11">AP01</strain>
        <tissue evidence="11">Mycelium</tissue>
    </source>
</reference>
<evidence type="ECO:0000256" key="3">
    <source>
        <dbReference type="ARBA" id="ARBA00008726"/>
    </source>
</evidence>
<keyword evidence="12" id="KW-1185">Reference proteome</keyword>
<dbReference type="OrthoDB" id="547031at2759"/>
<dbReference type="InterPro" id="IPR053822">
    <property type="entry name" value="SDE2-like_dom"/>
</dbReference>
<dbReference type="Proteomes" id="UP000775547">
    <property type="component" value="Unassembled WGS sequence"/>
</dbReference>
<accession>A0A9P7GA16</accession>
<feature type="compositionally biased region" description="Polar residues" evidence="9">
    <location>
        <begin position="125"/>
        <end position="134"/>
    </location>
</feature>
<comment type="subcellular location">
    <subcellularLocation>
        <location evidence="2">Cytoplasm</location>
    </subcellularLocation>
    <subcellularLocation>
        <location evidence="1">Nucleus</location>
    </subcellularLocation>
</comment>
<gene>
    <name evidence="11" type="ORF">DXG03_005820</name>
</gene>
<feature type="domain" description="SDE2-like" evidence="10">
    <location>
        <begin position="109"/>
        <end position="250"/>
    </location>
</feature>
<evidence type="ECO:0000256" key="7">
    <source>
        <dbReference type="ARBA" id="ARBA00023242"/>
    </source>
</evidence>
<sequence>MSTSILIQTFSPFPSLTLSVPSDTPISAVPSLLQARYTGLDGLELPFGVADSERYVLSTHRGRAIPPAATVSSLWDSTSVDTDADTDAASITHNTNQLVTLRLTPRLVGGKGGFGSQLRAAGGRMSSQKTSNNDSCRDLSGRRLSTIKEAKKLAEYLESEPERLAAKAAAQKAKLEALERKLGIDGGAGPSRNGKDKDAEIGSGEPLPPRVAPGATDLPDVLAGKKHRFDDTEYLEQSRELTENVKSAVSAALLKKRKKAKLAHPASASTDKTHSAAVVTAKAKLPTLTEKAVESAPVPAPVADAVGA</sequence>
<protein>
    <recommendedName>
        <fullName evidence="10">SDE2-like domain-containing protein</fullName>
    </recommendedName>
</protein>
<keyword evidence="4" id="KW-0963">Cytoplasm</keyword>
<dbReference type="PANTHER" id="PTHR12786">
    <property type="entry name" value="SPLICING FACTOR SF3A-RELATED"/>
    <property type="match status" value="1"/>
</dbReference>
<dbReference type="InterPro" id="IPR051421">
    <property type="entry name" value="RNA_Proc_DNA_Dmg_Regulator"/>
</dbReference>
<keyword evidence="8" id="KW-0131">Cell cycle</keyword>
<name>A0A9P7GA16_9AGAR</name>
<organism evidence="11 12">
    <name type="scientific">Asterophora parasitica</name>
    <dbReference type="NCBI Taxonomy" id="117018"/>
    <lineage>
        <taxon>Eukaryota</taxon>
        <taxon>Fungi</taxon>
        <taxon>Dikarya</taxon>
        <taxon>Basidiomycota</taxon>
        <taxon>Agaricomycotina</taxon>
        <taxon>Agaricomycetes</taxon>
        <taxon>Agaricomycetidae</taxon>
        <taxon>Agaricales</taxon>
        <taxon>Tricholomatineae</taxon>
        <taxon>Lyophyllaceae</taxon>
        <taxon>Asterophora</taxon>
    </lineage>
</organism>
<evidence type="ECO:0000256" key="1">
    <source>
        <dbReference type="ARBA" id="ARBA00004123"/>
    </source>
</evidence>
<keyword evidence="7" id="KW-0539">Nucleus</keyword>
<evidence type="ECO:0000256" key="9">
    <source>
        <dbReference type="SAM" id="MobiDB-lite"/>
    </source>
</evidence>
<proteinExistence type="inferred from homology"/>
<reference evidence="11" key="2">
    <citation type="submission" date="2021-10" db="EMBL/GenBank/DDBJ databases">
        <title>Phylogenomics reveals ancestral predisposition of the termite-cultivated fungus Termitomyces towards a domesticated lifestyle.</title>
        <authorList>
            <person name="Auxier B."/>
            <person name="Grum-Grzhimaylo A."/>
            <person name="Cardenas M.E."/>
            <person name="Lodge J.D."/>
            <person name="Laessoe T."/>
            <person name="Pedersen O."/>
            <person name="Smith M.E."/>
            <person name="Kuyper T.W."/>
            <person name="Franco-Molano E.A."/>
            <person name="Baroni T.J."/>
            <person name="Aanen D.K."/>
        </authorList>
    </citation>
    <scope>NUCLEOTIDE SEQUENCE</scope>
    <source>
        <strain evidence="11">AP01</strain>
        <tissue evidence="11">Mycelium</tissue>
    </source>
</reference>
<evidence type="ECO:0000256" key="5">
    <source>
        <dbReference type="ARBA" id="ARBA00022664"/>
    </source>
</evidence>
<dbReference type="GO" id="GO:0005737">
    <property type="term" value="C:cytoplasm"/>
    <property type="evidence" value="ECO:0007669"/>
    <property type="project" value="UniProtKB-SubCell"/>
</dbReference>
<evidence type="ECO:0000259" key="10">
    <source>
        <dbReference type="Pfam" id="PF22782"/>
    </source>
</evidence>
<keyword evidence="5" id="KW-0507">mRNA processing</keyword>
<comment type="caution">
    <text evidence="11">The sequence shown here is derived from an EMBL/GenBank/DDBJ whole genome shotgun (WGS) entry which is preliminary data.</text>
</comment>
<keyword evidence="6" id="KW-0508">mRNA splicing</keyword>